<dbReference type="Gene3D" id="3.40.630.30">
    <property type="match status" value="1"/>
</dbReference>
<keyword evidence="2" id="KW-0012">Acyltransferase</keyword>
<accession>A0A967C8H8</accession>
<protein>
    <submittedName>
        <fullName evidence="4">GNAT family N-acetyltransferase</fullName>
    </submittedName>
</protein>
<keyword evidence="1" id="KW-0808">Transferase</keyword>
<dbReference type="CDD" id="cd04301">
    <property type="entry name" value="NAT_SF"/>
    <property type="match status" value="1"/>
</dbReference>
<evidence type="ECO:0000259" key="3">
    <source>
        <dbReference type="PROSITE" id="PS51186"/>
    </source>
</evidence>
<proteinExistence type="predicted"/>
<sequence>MNKANTIRPARPDDKAALMALAEATGLFEAPELEEFEAMLSASFAGDLGDDHLWIVAEDDSDVGGGLRAAAYYAPEMMADAVWNLYFIGVHPDQQGQGRGAALLRHVEDDLRAKGQRLLLVETSGSDSLELTRRFYRKNGYDEEARLRDFYRAGEDKVIFRKAL</sequence>
<dbReference type="AlphaFoldDB" id="A0A967C8H8"/>
<evidence type="ECO:0000313" key="4">
    <source>
        <dbReference type="EMBL" id="NIA68697.1"/>
    </source>
</evidence>
<organism evidence="4 5">
    <name type="scientific">Pelagibius litoralis</name>
    <dbReference type="NCBI Taxonomy" id="374515"/>
    <lineage>
        <taxon>Bacteria</taxon>
        <taxon>Pseudomonadati</taxon>
        <taxon>Pseudomonadota</taxon>
        <taxon>Alphaproteobacteria</taxon>
        <taxon>Rhodospirillales</taxon>
        <taxon>Rhodovibrionaceae</taxon>
        <taxon>Pelagibius</taxon>
    </lineage>
</organism>
<comment type="caution">
    <text evidence="4">The sequence shown here is derived from an EMBL/GenBank/DDBJ whole genome shotgun (WGS) entry which is preliminary data.</text>
</comment>
<dbReference type="Proteomes" id="UP000761264">
    <property type="component" value="Unassembled WGS sequence"/>
</dbReference>
<feature type="domain" description="N-acetyltransferase" evidence="3">
    <location>
        <begin position="5"/>
        <end position="164"/>
    </location>
</feature>
<dbReference type="SUPFAM" id="SSF55729">
    <property type="entry name" value="Acyl-CoA N-acyltransferases (Nat)"/>
    <property type="match status" value="1"/>
</dbReference>
<dbReference type="PANTHER" id="PTHR43877">
    <property type="entry name" value="AMINOALKYLPHOSPHONATE N-ACETYLTRANSFERASE-RELATED-RELATED"/>
    <property type="match status" value="1"/>
</dbReference>
<evidence type="ECO:0000256" key="1">
    <source>
        <dbReference type="ARBA" id="ARBA00022679"/>
    </source>
</evidence>
<gene>
    <name evidence="4" type="ORF">HBA54_08840</name>
</gene>
<keyword evidence="5" id="KW-1185">Reference proteome</keyword>
<dbReference type="EMBL" id="JAAQPH010000005">
    <property type="protein sequence ID" value="NIA68697.1"/>
    <property type="molecule type" value="Genomic_DNA"/>
</dbReference>
<dbReference type="Pfam" id="PF13508">
    <property type="entry name" value="Acetyltransf_7"/>
    <property type="match status" value="1"/>
</dbReference>
<dbReference type="InterPro" id="IPR000182">
    <property type="entry name" value="GNAT_dom"/>
</dbReference>
<dbReference type="RefSeq" id="WP_167223537.1">
    <property type="nucleotide sequence ID" value="NZ_JAAQPH010000005.1"/>
</dbReference>
<evidence type="ECO:0000256" key="2">
    <source>
        <dbReference type="ARBA" id="ARBA00023315"/>
    </source>
</evidence>
<dbReference type="GO" id="GO:0016747">
    <property type="term" value="F:acyltransferase activity, transferring groups other than amino-acyl groups"/>
    <property type="evidence" value="ECO:0007669"/>
    <property type="project" value="InterPro"/>
</dbReference>
<dbReference type="InterPro" id="IPR016181">
    <property type="entry name" value="Acyl_CoA_acyltransferase"/>
</dbReference>
<dbReference type="InterPro" id="IPR050832">
    <property type="entry name" value="Bact_Acetyltransf"/>
</dbReference>
<name>A0A967C8H8_9PROT</name>
<dbReference type="PROSITE" id="PS51186">
    <property type="entry name" value="GNAT"/>
    <property type="match status" value="1"/>
</dbReference>
<evidence type="ECO:0000313" key="5">
    <source>
        <dbReference type="Proteomes" id="UP000761264"/>
    </source>
</evidence>
<reference evidence="4" key="1">
    <citation type="submission" date="2020-03" db="EMBL/GenBank/DDBJ databases">
        <title>Genome of Pelagibius litoralis DSM 21314T.</title>
        <authorList>
            <person name="Wang G."/>
        </authorList>
    </citation>
    <scope>NUCLEOTIDE SEQUENCE</scope>
    <source>
        <strain evidence="4">DSM 21314</strain>
    </source>
</reference>